<comment type="caution">
    <text evidence="1">The sequence shown here is derived from an EMBL/GenBank/DDBJ whole genome shotgun (WGS) entry which is preliminary data.</text>
</comment>
<accession>A0AA38HJ34</accession>
<reference evidence="1" key="1">
    <citation type="journal article" date="2023" name="G3 (Bethesda)">
        <title>Whole genome assemblies of Zophobas morio and Tenebrio molitor.</title>
        <authorList>
            <person name="Kaur S."/>
            <person name="Stinson S.A."/>
            <person name="diCenzo G.C."/>
        </authorList>
    </citation>
    <scope>NUCLEOTIDE SEQUENCE</scope>
    <source>
        <strain evidence="1">QUZm001</strain>
    </source>
</reference>
<evidence type="ECO:0000313" key="2">
    <source>
        <dbReference type="Proteomes" id="UP001168821"/>
    </source>
</evidence>
<sequence>MWQLSFAVEDEAAAKRLLASSEDLKLKALSLCGGKDFSFRVDFSYSHSLQDWHSPVPELLEDTFTDLISGYLVYDRQDFRYVLDNCKEVDLLDKVVFFGHILL</sequence>
<keyword evidence="2" id="KW-1185">Reference proteome</keyword>
<gene>
    <name evidence="1" type="ORF">Zmor_004468</name>
</gene>
<dbReference type="Proteomes" id="UP001168821">
    <property type="component" value="Unassembled WGS sequence"/>
</dbReference>
<name>A0AA38HJ34_9CUCU</name>
<organism evidence="1 2">
    <name type="scientific">Zophobas morio</name>
    <dbReference type="NCBI Taxonomy" id="2755281"/>
    <lineage>
        <taxon>Eukaryota</taxon>
        <taxon>Metazoa</taxon>
        <taxon>Ecdysozoa</taxon>
        <taxon>Arthropoda</taxon>
        <taxon>Hexapoda</taxon>
        <taxon>Insecta</taxon>
        <taxon>Pterygota</taxon>
        <taxon>Neoptera</taxon>
        <taxon>Endopterygota</taxon>
        <taxon>Coleoptera</taxon>
        <taxon>Polyphaga</taxon>
        <taxon>Cucujiformia</taxon>
        <taxon>Tenebrionidae</taxon>
        <taxon>Zophobas</taxon>
    </lineage>
</organism>
<proteinExistence type="predicted"/>
<protein>
    <submittedName>
        <fullName evidence="1">Uncharacterized protein</fullName>
    </submittedName>
</protein>
<dbReference type="AlphaFoldDB" id="A0AA38HJ34"/>
<evidence type="ECO:0000313" key="1">
    <source>
        <dbReference type="EMBL" id="KAJ3622602.1"/>
    </source>
</evidence>
<dbReference type="EMBL" id="JALNTZ010001841">
    <property type="protein sequence ID" value="KAJ3622602.1"/>
    <property type="molecule type" value="Genomic_DNA"/>
</dbReference>